<dbReference type="PROSITE" id="PS51186">
    <property type="entry name" value="GNAT"/>
    <property type="match status" value="1"/>
</dbReference>
<gene>
    <name evidence="2" type="ORF">N781_17380</name>
</gene>
<dbReference type="InterPro" id="IPR000182">
    <property type="entry name" value="GNAT_dom"/>
</dbReference>
<dbReference type="GO" id="GO:0016747">
    <property type="term" value="F:acyltransferase activity, transferring groups other than amino-acyl groups"/>
    <property type="evidence" value="ECO:0007669"/>
    <property type="project" value="InterPro"/>
</dbReference>
<evidence type="ECO:0000313" key="3">
    <source>
        <dbReference type="Proteomes" id="UP000030528"/>
    </source>
</evidence>
<name>A0A0A5GG87_9BACI</name>
<dbReference type="Proteomes" id="UP000030528">
    <property type="component" value="Unassembled WGS sequence"/>
</dbReference>
<dbReference type="Pfam" id="PF00583">
    <property type="entry name" value="Acetyltransf_1"/>
    <property type="match status" value="1"/>
</dbReference>
<evidence type="ECO:0000259" key="1">
    <source>
        <dbReference type="PROSITE" id="PS51186"/>
    </source>
</evidence>
<proteinExistence type="predicted"/>
<organism evidence="2 3">
    <name type="scientific">Pontibacillus halophilus JSM 076056 = DSM 19796</name>
    <dbReference type="NCBI Taxonomy" id="1385510"/>
    <lineage>
        <taxon>Bacteria</taxon>
        <taxon>Bacillati</taxon>
        <taxon>Bacillota</taxon>
        <taxon>Bacilli</taxon>
        <taxon>Bacillales</taxon>
        <taxon>Bacillaceae</taxon>
        <taxon>Pontibacillus</taxon>
    </lineage>
</organism>
<dbReference type="AlphaFoldDB" id="A0A0A5GG87"/>
<dbReference type="InterPro" id="IPR016181">
    <property type="entry name" value="Acyl_CoA_acyltransferase"/>
</dbReference>
<dbReference type="eggNOG" id="COG0456">
    <property type="taxonomic scope" value="Bacteria"/>
</dbReference>
<protein>
    <recommendedName>
        <fullName evidence="1">N-acetyltransferase domain-containing protein</fullName>
    </recommendedName>
</protein>
<dbReference type="CDD" id="cd04301">
    <property type="entry name" value="NAT_SF"/>
    <property type="match status" value="1"/>
</dbReference>
<keyword evidence="3" id="KW-1185">Reference proteome</keyword>
<dbReference type="Gene3D" id="3.40.630.30">
    <property type="match status" value="1"/>
</dbReference>
<evidence type="ECO:0000313" key="2">
    <source>
        <dbReference type="EMBL" id="KGX92266.1"/>
    </source>
</evidence>
<dbReference type="SUPFAM" id="SSF55729">
    <property type="entry name" value="Acyl-CoA N-acyltransferases (Nat)"/>
    <property type="match status" value="1"/>
</dbReference>
<sequence length="232" mass="27262">MEIDWVEISEVDTELFGKLMALYEQAFPVEVREPEEIFKISMKHGERNDFNNYRFLVGMEDEQIISFATGHYFAEINTGFIVYIVTNPSIRNRGLGSKTLTKLEELLIEDAFNADFSGLDRIVLETETREMVHTNEEKEACIKRNKFFERNKFTLTNMIDYKQPPLHKGDISIPLNLFEKKYKGGETTKETLEEIIIVLFKEKYYDINKIDKSVLINCIREMGVESRYINFH</sequence>
<accession>A0A0A5GG87</accession>
<dbReference type="EMBL" id="AVPE01000007">
    <property type="protein sequence ID" value="KGX92266.1"/>
    <property type="molecule type" value="Genomic_DNA"/>
</dbReference>
<comment type="caution">
    <text evidence="2">The sequence shown here is derived from an EMBL/GenBank/DDBJ whole genome shotgun (WGS) entry which is preliminary data.</text>
</comment>
<feature type="domain" description="N-acetyltransferase" evidence="1">
    <location>
        <begin position="6"/>
        <end position="176"/>
    </location>
</feature>
<dbReference type="RefSeq" id="WP_036769758.1">
    <property type="nucleotide sequence ID" value="NZ_AULI01000002.1"/>
</dbReference>
<reference evidence="2 3" key="1">
    <citation type="submission" date="2013-08" db="EMBL/GenBank/DDBJ databases">
        <authorList>
            <person name="Huang J."/>
            <person name="Wang G."/>
        </authorList>
    </citation>
    <scope>NUCLEOTIDE SEQUENCE [LARGE SCALE GENOMIC DNA]</scope>
    <source>
        <strain evidence="2 3">JSM 076056</strain>
    </source>
</reference>